<evidence type="ECO:0000313" key="2">
    <source>
        <dbReference type="Proteomes" id="UP000479710"/>
    </source>
</evidence>
<organism evidence="1 2">
    <name type="scientific">Oryza meyeriana var. granulata</name>
    <dbReference type="NCBI Taxonomy" id="110450"/>
    <lineage>
        <taxon>Eukaryota</taxon>
        <taxon>Viridiplantae</taxon>
        <taxon>Streptophyta</taxon>
        <taxon>Embryophyta</taxon>
        <taxon>Tracheophyta</taxon>
        <taxon>Spermatophyta</taxon>
        <taxon>Magnoliopsida</taxon>
        <taxon>Liliopsida</taxon>
        <taxon>Poales</taxon>
        <taxon>Poaceae</taxon>
        <taxon>BOP clade</taxon>
        <taxon>Oryzoideae</taxon>
        <taxon>Oryzeae</taxon>
        <taxon>Oryzinae</taxon>
        <taxon>Oryza</taxon>
        <taxon>Oryza meyeriana</taxon>
    </lineage>
</organism>
<dbReference type="Proteomes" id="UP000479710">
    <property type="component" value="Unassembled WGS sequence"/>
</dbReference>
<proteinExistence type="predicted"/>
<dbReference type="AlphaFoldDB" id="A0A6G1BI97"/>
<keyword evidence="2" id="KW-1185">Reference proteome</keyword>
<sequence length="63" mass="6754">MGKYDGGARRCVVAARSEEDRGPRPRIARGWFGLRSSGAKREGTCGCTGGSSPRREARLVMAV</sequence>
<accession>A0A6G1BI97</accession>
<name>A0A6G1BI97_9ORYZ</name>
<gene>
    <name evidence="1" type="ORF">E2562_002277</name>
</gene>
<dbReference type="EMBL" id="SPHZ02000012">
    <property type="protein sequence ID" value="KAF0887552.1"/>
    <property type="molecule type" value="Genomic_DNA"/>
</dbReference>
<protein>
    <submittedName>
        <fullName evidence="1">Uncharacterized protein</fullName>
    </submittedName>
</protein>
<reference evidence="1 2" key="1">
    <citation type="submission" date="2019-11" db="EMBL/GenBank/DDBJ databases">
        <title>Whole genome sequence of Oryza granulata.</title>
        <authorList>
            <person name="Li W."/>
        </authorList>
    </citation>
    <scope>NUCLEOTIDE SEQUENCE [LARGE SCALE GENOMIC DNA]</scope>
    <source>
        <strain evidence="2">cv. Menghai</strain>
        <tissue evidence="1">Leaf</tissue>
    </source>
</reference>
<evidence type="ECO:0000313" key="1">
    <source>
        <dbReference type="EMBL" id="KAF0887552.1"/>
    </source>
</evidence>
<comment type="caution">
    <text evidence="1">The sequence shown here is derived from an EMBL/GenBank/DDBJ whole genome shotgun (WGS) entry which is preliminary data.</text>
</comment>